<name>A0A2H3NPN5_9BACT</name>
<evidence type="ECO:0000313" key="5">
    <source>
        <dbReference type="EMBL" id="PEN09231.1"/>
    </source>
</evidence>
<comment type="caution">
    <text evidence="5">The sequence shown here is derived from an EMBL/GenBank/DDBJ whole genome shotgun (WGS) entry which is preliminary data.</text>
</comment>
<gene>
    <name evidence="5" type="ORF">CRI93_00425</name>
</gene>
<evidence type="ECO:0000256" key="1">
    <source>
        <dbReference type="ARBA" id="ARBA00022679"/>
    </source>
</evidence>
<dbReference type="InterPro" id="IPR050832">
    <property type="entry name" value="Bact_Acetyltransf"/>
</dbReference>
<evidence type="ECO:0000256" key="3">
    <source>
        <dbReference type="SAM" id="MobiDB-lite"/>
    </source>
</evidence>
<dbReference type="InterPro" id="IPR016181">
    <property type="entry name" value="Acyl_CoA_acyltransferase"/>
</dbReference>
<feature type="compositionally biased region" description="Acidic residues" evidence="3">
    <location>
        <begin position="162"/>
        <end position="171"/>
    </location>
</feature>
<dbReference type="GO" id="GO:0016747">
    <property type="term" value="F:acyltransferase activity, transferring groups other than amino-acyl groups"/>
    <property type="evidence" value="ECO:0007669"/>
    <property type="project" value="InterPro"/>
</dbReference>
<dbReference type="PROSITE" id="PS51186">
    <property type="entry name" value="GNAT"/>
    <property type="match status" value="1"/>
</dbReference>
<dbReference type="PANTHER" id="PTHR43877:SF1">
    <property type="entry name" value="ACETYLTRANSFERASE"/>
    <property type="match status" value="1"/>
</dbReference>
<dbReference type="SUPFAM" id="SSF55729">
    <property type="entry name" value="Acyl-CoA N-acyltransferases (Nat)"/>
    <property type="match status" value="1"/>
</dbReference>
<dbReference type="CDD" id="cd04301">
    <property type="entry name" value="NAT_SF"/>
    <property type="match status" value="1"/>
</dbReference>
<dbReference type="EMBL" id="PDEP01000001">
    <property type="protein sequence ID" value="PEN09231.1"/>
    <property type="molecule type" value="Genomic_DNA"/>
</dbReference>
<organism evidence="5 6">
    <name type="scientific">Longimonas halophila</name>
    <dbReference type="NCBI Taxonomy" id="1469170"/>
    <lineage>
        <taxon>Bacteria</taxon>
        <taxon>Pseudomonadati</taxon>
        <taxon>Rhodothermota</taxon>
        <taxon>Rhodothermia</taxon>
        <taxon>Rhodothermales</taxon>
        <taxon>Salisaetaceae</taxon>
        <taxon>Longimonas</taxon>
    </lineage>
</organism>
<dbReference type="RefSeq" id="WP_098060630.1">
    <property type="nucleotide sequence ID" value="NZ_PDEP01000001.1"/>
</dbReference>
<accession>A0A2H3NPN5</accession>
<dbReference type="PANTHER" id="PTHR43877">
    <property type="entry name" value="AMINOALKYLPHOSPHONATE N-ACETYLTRANSFERASE-RELATED-RELATED"/>
    <property type="match status" value="1"/>
</dbReference>
<evidence type="ECO:0000313" key="6">
    <source>
        <dbReference type="Proteomes" id="UP000221024"/>
    </source>
</evidence>
<dbReference type="InterPro" id="IPR000182">
    <property type="entry name" value="GNAT_dom"/>
</dbReference>
<evidence type="ECO:0000259" key="4">
    <source>
        <dbReference type="PROSITE" id="PS51186"/>
    </source>
</evidence>
<keyword evidence="6" id="KW-1185">Reference proteome</keyword>
<protein>
    <submittedName>
        <fullName evidence="5">GNAT family N-acetyltransferase</fullName>
    </submittedName>
</protein>
<sequence>MAADFSIRPATTADREALTALWQAFMREQSAHDDRLPLSDDAAERWQHDLPMWLNDDTVQIRVAEHNDEVVGFVRAHRTGPPPVYADCAEVYIDEVFVDNAHRRQGAATALIDAIAHWAAQVKADRLRLSTVAANEAATAFWQTYGAAPLATIWTAPVESESGSEEEEGDVNEGSAKIGFDWN</sequence>
<dbReference type="AlphaFoldDB" id="A0A2H3NPN5"/>
<keyword evidence="2" id="KW-0012">Acyltransferase</keyword>
<dbReference type="Gene3D" id="3.40.630.30">
    <property type="match status" value="1"/>
</dbReference>
<dbReference type="OrthoDB" id="1493519at2"/>
<dbReference type="Pfam" id="PF00583">
    <property type="entry name" value="Acetyltransf_1"/>
    <property type="match status" value="1"/>
</dbReference>
<evidence type="ECO:0000256" key="2">
    <source>
        <dbReference type="ARBA" id="ARBA00023315"/>
    </source>
</evidence>
<dbReference type="Proteomes" id="UP000221024">
    <property type="component" value="Unassembled WGS sequence"/>
</dbReference>
<proteinExistence type="predicted"/>
<keyword evidence="1 5" id="KW-0808">Transferase</keyword>
<feature type="domain" description="N-acetyltransferase" evidence="4">
    <location>
        <begin position="5"/>
        <end position="183"/>
    </location>
</feature>
<reference evidence="5 6" key="1">
    <citation type="submission" date="2017-10" db="EMBL/GenBank/DDBJ databases">
        <title>Draft genome of Longimonas halophila.</title>
        <authorList>
            <person name="Goh K.M."/>
            <person name="Shamsir M.S."/>
            <person name="Lim S.W."/>
        </authorList>
    </citation>
    <scope>NUCLEOTIDE SEQUENCE [LARGE SCALE GENOMIC DNA]</scope>
    <source>
        <strain evidence="5 6">KCTC 42399</strain>
    </source>
</reference>
<feature type="region of interest" description="Disordered" evidence="3">
    <location>
        <begin position="159"/>
        <end position="183"/>
    </location>
</feature>